<dbReference type="RefSeq" id="WP_066535032.1">
    <property type="nucleotide sequence ID" value="NZ_PDEA01000001.1"/>
</dbReference>
<protein>
    <submittedName>
        <fullName evidence="2">Uncharacterized protein</fullName>
    </submittedName>
</protein>
<dbReference type="GeneID" id="80801171"/>
<dbReference type="AlphaFoldDB" id="A0A2A7UV49"/>
<keyword evidence="3" id="KW-1185">Reference proteome</keyword>
<evidence type="ECO:0000256" key="1">
    <source>
        <dbReference type="SAM" id="MobiDB-lite"/>
    </source>
</evidence>
<dbReference type="Proteomes" id="UP000220246">
    <property type="component" value="Unassembled WGS sequence"/>
</dbReference>
<reference evidence="3" key="1">
    <citation type="submission" date="2017-09" db="EMBL/GenBank/DDBJ databases">
        <title>FDA dAtabase for Regulatory Grade micrObial Sequences (FDA-ARGOS): Supporting development and validation of Infectious Disease Dx tests.</title>
        <authorList>
            <person name="Minogue T."/>
            <person name="Wolcott M."/>
            <person name="Wasieloski L."/>
            <person name="Aguilar W."/>
            <person name="Moore D."/>
            <person name="Tallon L."/>
            <person name="Sadzewicz L."/>
            <person name="Ott S."/>
            <person name="Zhao X."/>
            <person name="Nagaraj S."/>
            <person name="Vavikolanu K."/>
            <person name="Aluvathingal J."/>
            <person name="Nadendla S."/>
            <person name="Sichtig H."/>
        </authorList>
    </citation>
    <scope>NUCLEOTIDE SEQUENCE [LARGE SCALE GENOMIC DNA]</scope>
    <source>
        <strain evidence="3">FDAARGOS_394</strain>
    </source>
</reference>
<dbReference type="OrthoDB" id="5588378at2"/>
<proteinExistence type="predicted"/>
<gene>
    <name evidence="2" type="ORF">CRM82_11175</name>
</gene>
<organism evidence="2 3">
    <name type="scientific">Comamonas terrigena</name>
    <dbReference type="NCBI Taxonomy" id="32013"/>
    <lineage>
        <taxon>Bacteria</taxon>
        <taxon>Pseudomonadati</taxon>
        <taxon>Pseudomonadota</taxon>
        <taxon>Betaproteobacteria</taxon>
        <taxon>Burkholderiales</taxon>
        <taxon>Comamonadaceae</taxon>
        <taxon>Comamonas</taxon>
    </lineage>
</organism>
<comment type="caution">
    <text evidence="2">The sequence shown here is derived from an EMBL/GenBank/DDBJ whole genome shotgun (WGS) entry which is preliminary data.</text>
</comment>
<evidence type="ECO:0000313" key="2">
    <source>
        <dbReference type="EMBL" id="PEH89076.1"/>
    </source>
</evidence>
<sequence>MAPEHHGDADPNAPPAPPTPLQAWEQRMQRAQALWQNGEQEFALAQLVQAIPLAHQLLRSPYLTVQPDDYLAAWVVTHLWIAELLAERQQLPAALDYLCDAHTALLGLGHSTEVTLLQQAAWRHQRETVQALLQWQRQHGPSARVTQLLQATHCAPPAAPPPTAPATAALQPEPLERCPLPADRLH</sequence>
<feature type="region of interest" description="Disordered" evidence="1">
    <location>
        <begin position="1"/>
        <end position="20"/>
    </location>
</feature>
<accession>A0A2A7UV49</accession>
<feature type="region of interest" description="Disordered" evidence="1">
    <location>
        <begin position="157"/>
        <end position="186"/>
    </location>
</feature>
<name>A0A2A7UV49_COMTR</name>
<dbReference type="STRING" id="1219032.GCA_001515545_01466"/>
<dbReference type="EMBL" id="PDEA01000001">
    <property type="protein sequence ID" value="PEH89076.1"/>
    <property type="molecule type" value="Genomic_DNA"/>
</dbReference>
<evidence type="ECO:0000313" key="3">
    <source>
        <dbReference type="Proteomes" id="UP000220246"/>
    </source>
</evidence>